<evidence type="ECO:0000313" key="2">
    <source>
        <dbReference type="EMBL" id="KAJ0208582.1"/>
    </source>
</evidence>
<dbReference type="Pfam" id="PF22936">
    <property type="entry name" value="Pol_BBD"/>
    <property type="match status" value="1"/>
</dbReference>
<name>A0A9R1VJU1_LACSA</name>
<comment type="caution">
    <text evidence="2">The sequence shown here is derived from an EMBL/GenBank/DDBJ whole genome shotgun (WGS) entry which is preliminary data.</text>
</comment>
<gene>
    <name evidence="2" type="ORF">LSAT_V11C400165760</name>
</gene>
<dbReference type="Pfam" id="PF14223">
    <property type="entry name" value="Retrotran_gag_2"/>
    <property type="match status" value="1"/>
</dbReference>
<keyword evidence="3" id="KW-1185">Reference proteome</keyword>
<evidence type="ECO:0000259" key="1">
    <source>
        <dbReference type="Pfam" id="PF22936"/>
    </source>
</evidence>
<dbReference type="Proteomes" id="UP000235145">
    <property type="component" value="Unassembled WGS sequence"/>
</dbReference>
<organism evidence="2 3">
    <name type="scientific">Lactuca sativa</name>
    <name type="common">Garden lettuce</name>
    <dbReference type="NCBI Taxonomy" id="4236"/>
    <lineage>
        <taxon>Eukaryota</taxon>
        <taxon>Viridiplantae</taxon>
        <taxon>Streptophyta</taxon>
        <taxon>Embryophyta</taxon>
        <taxon>Tracheophyta</taxon>
        <taxon>Spermatophyta</taxon>
        <taxon>Magnoliopsida</taxon>
        <taxon>eudicotyledons</taxon>
        <taxon>Gunneridae</taxon>
        <taxon>Pentapetalae</taxon>
        <taxon>asterids</taxon>
        <taxon>campanulids</taxon>
        <taxon>Asterales</taxon>
        <taxon>Asteraceae</taxon>
        <taxon>Cichorioideae</taxon>
        <taxon>Cichorieae</taxon>
        <taxon>Lactucinae</taxon>
        <taxon>Lactuca</taxon>
    </lineage>
</organism>
<proteinExistence type="predicted"/>
<dbReference type="AlphaFoldDB" id="A0A9R1VJU1"/>
<protein>
    <recommendedName>
        <fullName evidence="1">Retrovirus-related Pol polyprotein from transposon TNT 1-94-like beta-barrel domain-containing protein</fullName>
    </recommendedName>
</protein>
<dbReference type="EMBL" id="NBSK02000004">
    <property type="protein sequence ID" value="KAJ0208582.1"/>
    <property type="molecule type" value="Genomic_DNA"/>
</dbReference>
<accession>A0A9R1VJU1</accession>
<feature type="domain" description="Retrovirus-related Pol polyprotein from transposon TNT 1-94-like beta-barrel" evidence="1">
    <location>
        <begin position="178"/>
        <end position="252"/>
    </location>
</feature>
<reference evidence="2 3" key="1">
    <citation type="journal article" date="2017" name="Nat. Commun.">
        <title>Genome assembly with in vitro proximity ligation data and whole-genome triplication in lettuce.</title>
        <authorList>
            <person name="Reyes-Chin-Wo S."/>
            <person name="Wang Z."/>
            <person name="Yang X."/>
            <person name="Kozik A."/>
            <person name="Arikit S."/>
            <person name="Song C."/>
            <person name="Xia L."/>
            <person name="Froenicke L."/>
            <person name="Lavelle D.O."/>
            <person name="Truco M.J."/>
            <person name="Xia R."/>
            <person name="Zhu S."/>
            <person name="Xu C."/>
            <person name="Xu H."/>
            <person name="Xu X."/>
            <person name="Cox K."/>
            <person name="Korf I."/>
            <person name="Meyers B.C."/>
            <person name="Michelmore R.W."/>
        </authorList>
    </citation>
    <scope>NUCLEOTIDE SEQUENCE [LARGE SCALE GENOMIC DNA]</scope>
    <source>
        <strain evidence="3">cv. Salinas</strain>
        <tissue evidence="2">Seedlings</tissue>
    </source>
</reference>
<evidence type="ECO:0000313" key="3">
    <source>
        <dbReference type="Proteomes" id="UP000235145"/>
    </source>
</evidence>
<sequence length="285" mass="32522">MLHVLNLAYVLDPKLTPIHANPIPEVGKTTDPKVISDLEKQRALRRESDELCVDLRELLSALELRYKEHEEGTNKYLVSKYLEFQMGDEKPILEQLHELQVIVNKLNTLSIFLPEHFQVHVIFANLPPVEKHSKVRLSVHYMPAGGSNHKNHSGGQNKKNFIPKKQSYKKSEICARGWFVDIGSIGHVCGQRERFCTYHPILPGMVVICVDGHKAEVEGRGDVHLKLTRDVYHVPTILNGFVSVDKLDKYGFKMKLEKGKIVITKGRKYVGRVNNCSAMYLLYLC</sequence>
<dbReference type="InterPro" id="IPR054722">
    <property type="entry name" value="PolX-like_BBD"/>
</dbReference>
<dbReference type="PANTHER" id="PTHR47592">
    <property type="entry name" value="PBF68 PROTEIN"/>
    <property type="match status" value="1"/>
</dbReference>
<dbReference type="PANTHER" id="PTHR47592:SF30">
    <property type="entry name" value="CCHC-TYPE DOMAIN-CONTAINING PROTEIN"/>
    <property type="match status" value="1"/>
</dbReference>